<keyword evidence="2 5" id="KW-0554">One-carbon metabolism</keyword>
<dbReference type="EMBL" id="MFUH01000038">
    <property type="protein sequence ID" value="OGI81187.1"/>
    <property type="molecule type" value="Genomic_DNA"/>
</dbReference>
<dbReference type="CDD" id="cd00401">
    <property type="entry name" value="SAHH"/>
    <property type="match status" value="1"/>
</dbReference>
<dbReference type="GO" id="GO:0005829">
    <property type="term" value="C:cytosol"/>
    <property type="evidence" value="ECO:0007669"/>
    <property type="project" value="TreeGrafter"/>
</dbReference>
<feature type="binding site" evidence="7">
    <location>
        <begin position="216"/>
        <end position="221"/>
    </location>
    <ligand>
        <name>NAD(+)</name>
        <dbReference type="ChEBI" id="CHEBI:57540"/>
    </ligand>
</feature>
<comment type="similarity">
    <text evidence="1 5 9">Belongs to the adenosylhomocysteinase family.</text>
</comment>
<dbReference type="SMART" id="SM00996">
    <property type="entry name" value="AdoHcyase"/>
    <property type="match status" value="1"/>
</dbReference>
<evidence type="ECO:0000256" key="6">
    <source>
        <dbReference type="PIRSR" id="PIRSR001109-1"/>
    </source>
</evidence>
<dbReference type="HAMAP" id="MF_00563">
    <property type="entry name" value="AdoHcyase"/>
    <property type="match status" value="1"/>
</dbReference>
<accession>A0A1F6WGZ7</accession>
<dbReference type="PROSITE" id="PS00738">
    <property type="entry name" value="ADOHCYASE_1"/>
    <property type="match status" value="1"/>
</dbReference>
<dbReference type="Proteomes" id="UP000179880">
    <property type="component" value="Unassembled WGS sequence"/>
</dbReference>
<dbReference type="InterPro" id="IPR000043">
    <property type="entry name" value="Adenosylhomocysteinase-like"/>
</dbReference>
<dbReference type="Gene3D" id="3.40.50.1480">
    <property type="entry name" value="Adenosylhomocysteinase-like"/>
    <property type="match status" value="1"/>
</dbReference>
<feature type="binding site" evidence="5 7">
    <location>
        <position position="340"/>
    </location>
    <ligand>
        <name>NAD(+)</name>
        <dbReference type="ChEBI" id="CHEBI:57540"/>
    </ligand>
</feature>
<dbReference type="GO" id="GO:0004013">
    <property type="term" value="F:adenosylhomocysteinase activity"/>
    <property type="evidence" value="ECO:0007669"/>
    <property type="project" value="UniProtKB-UniRule"/>
</dbReference>
<dbReference type="PIRSF" id="PIRSF001109">
    <property type="entry name" value="Ad_hcy_hydrolase"/>
    <property type="match status" value="1"/>
</dbReference>
<dbReference type="InterPro" id="IPR020082">
    <property type="entry name" value="S-Ado-L-homoCys_hydrolase_CS"/>
</dbReference>
<feature type="binding site" evidence="5 6">
    <location>
        <position position="184"/>
    </location>
    <ligand>
        <name>substrate</name>
    </ligand>
</feature>
<dbReference type="AlphaFoldDB" id="A0A1F6WGZ7"/>
<dbReference type="SUPFAM" id="SSF52283">
    <property type="entry name" value="Formate/glycerate dehydrogenase catalytic domain-like"/>
    <property type="match status" value="1"/>
</dbReference>
<feature type="binding site" evidence="5 6">
    <location>
        <position position="125"/>
    </location>
    <ligand>
        <name>substrate</name>
    </ligand>
</feature>
<comment type="pathway">
    <text evidence="5 8">Amino-acid biosynthesis; L-homocysteine biosynthesis; L-homocysteine from S-adenosyl-L-homocysteine: step 1/1.</text>
</comment>
<comment type="subcellular location">
    <subcellularLocation>
        <location evidence="5">Cytoplasm</location>
    </subcellularLocation>
</comment>
<dbReference type="SUPFAM" id="SSF51735">
    <property type="entry name" value="NAD(P)-binding Rossmann-fold domains"/>
    <property type="match status" value="1"/>
</dbReference>
<feature type="binding site" evidence="5 6">
    <location>
        <position position="180"/>
    </location>
    <ligand>
        <name>substrate</name>
    </ligand>
</feature>
<dbReference type="PANTHER" id="PTHR23420:SF0">
    <property type="entry name" value="ADENOSYLHOMOCYSTEINASE"/>
    <property type="match status" value="1"/>
</dbReference>
<evidence type="ECO:0000256" key="2">
    <source>
        <dbReference type="ARBA" id="ARBA00022563"/>
    </source>
</evidence>
<dbReference type="NCBIfam" id="NF004005">
    <property type="entry name" value="PRK05476.2-3"/>
    <property type="match status" value="1"/>
</dbReference>
<evidence type="ECO:0000256" key="3">
    <source>
        <dbReference type="ARBA" id="ARBA00022801"/>
    </source>
</evidence>
<evidence type="ECO:0000256" key="9">
    <source>
        <dbReference type="RuleBase" id="RU004166"/>
    </source>
</evidence>
<feature type="binding site" evidence="5 7">
    <location>
        <position position="237"/>
    </location>
    <ligand>
        <name>NAD(+)</name>
        <dbReference type="ChEBI" id="CHEBI:57540"/>
    </ligand>
</feature>
<comment type="cofactor">
    <cofactor evidence="5 7 8">
        <name>NAD(+)</name>
        <dbReference type="ChEBI" id="CHEBI:57540"/>
    </cofactor>
    <text evidence="5 7 8">Binds 1 NAD(+) per subunit.</text>
</comment>
<dbReference type="Pfam" id="PF05221">
    <property type="entry name" value="AdoHcyase"/>
    <property type="match status" value="2"/>
</dbReference>
<dbReference type="FunFam" id="3.40.50.720:FF:000004">
    <property type="entry name" value="Adenosylhomocysteinase"/>
    <property type="match status" value="1"/>
</dbReference>
<evidence type="ECO:0000259" key="10">
    <source>
        <dbReference type="SMART" id="SM00997"/>
    </source>
</evidence>
<keyword evidence="3 5" id="KW-0378">Hydrolase</keyword>
<dbReference type="Pfam" id="PF00670">
    <property type="entry name" value="AdoHcyase_NAD"/>
    <property type="match status" value="1"/>
</dbReference>
<evidence type="ECO:0000256" key="5">
    <source>
        <dbReference type="HAMAP-Rule" id="MF_00563"/>
    </source>
</evidence>
<comment type="function">
    <text evidence="5">May play a key role in the regulation of the intracellular concentration of adenosylhomocysteine.</text>
</comment>
<proteinExistence type="inferred from homology"/>
<protein>
    <recommendedName>
        <fullName evidence="5">Adenosylhomocysteinase</fullName>
        <ecNumber evidence="5">3.13.2.1</ecNumber>
    </recommendedName>
    <alternativeName>
        <fullName evidence="5">S-adenosyl-L-homocysteine hydrolase</fullName>
        <shortName evidence="5">AdoHcyase</shortName>
    </alternativeName>
</protein>
<feature type="binding site" evidence="5 7">
    <location>
        <begin position="151"/>
        <end position="153"/>
    </location>
    <ligand>
        <name>NAD(+)</name>
        <dbReference type="ChEBI" id="CHEBI:57540"/>
    </ligand>
</feature>
<keyword evidence="5" id="KW-0963">Cytoplasm</keyword>
<feature type="binding site" evidence="5">
    <location>
        <position position="272"/>
    </location>
    <ligand>
        <name>NAD(+)</name>
        <dbReference type="ChEBI" id="CHEBI:57540"/>
    </ligand>
</feature>
<dbReference type="PROSITE" id="PS00739">
    <property type="entry name" value="ADOHCYASE_2"/>
    <property type="match status" value="1"/>
</dbReference>
<organism evidence="11 12">
    <name type="scientific">Candidatus Nomurabacteria bacterium RIFCSPHIGHO2_02_FULL_42_24</name>
    <dbReference type="NCBI Taxonomy" id="1801757"/>
    <lineage>
        <taxon>Bacteria</taxon>
        <taxon>Candidatus Nomuraibacteriota</taxon>
    </lineage>
</organism>
<dbReference type="GO" id="GO:0033353">
    <property type="term" value="P:S-adenosylmethionine cycle"/>
    <property type="evidence" value="ECO:0007669"/>
    <property type="project" value="TreeGrafter"/>
</dbReference>
<feature type="domain" description="S-adenosyl-L-homocysteine hydrolase NAD binding" evidence="10">
    <location>
        <begin position="185"/>
        <end position="346"/>
    </location>
</feature>
<feature type="binding site" evidence="5">
    <location>
        <begin position="214"/>
        <end position="219"/>
    </location>
    <ligand>
        <name>NAD(+)</name>
        <dbReference type="ChEBI" id="CHEBI:57540"/>
    </ligand>
</feature>
<name>A0A1F6WGZ7_9BACT</name>
<gene>
    <name evidence="5" type="primary">ahcY</name>
    <name evidence="11" type="ORF">A3B93_01760</name>
</gene>
<comment type="catalytic activity">
    <reaction evidence="5 8">
        <text>S-adenosyl-L-homocysteine + H2O = L-homocysteine + adenosine</text>
        <dbReference type="Rhea" id="RHEA:21708"/>
        <dbReference type="ChEBI" id="CHEBI:15377"/>
        <dbReference type="ChEBI" id="CHEBI:16335"/>
        <dbReference type="ChEBI" id="CHEBI:57856"/>
        <dbReference type="ChEBI" id="CHEBI:58199"/>
        <dbReference type="EC" id="3.13.2.1"/>
    </reaction>
</comment>
<evidence type="ECO:0000256" key="7">
    <source>
        <dbReference type="PIRSR" id="PIRSR001109-2"/>
    </source>
</evidence>
<evidence type="ECO:0000256" key="1">
    <source>
        <dbReference type="ARBA" id="ARBA00007122"/>
    </source>
</evidence>
<feature type="binding site" evidence="5 7">
    <location>
        <begin position="293"/>
        <end position="295"/>
    </location>
    <ligand>
        <name>NAD(+)</name>
        <dbReference type="ChEBI" id="CHEBI:57540"/>
    </ligand>
</feature>
<dbReference type="SMART" id="SM00997">
    <property type="entry name" value="AdoHcyase_NAD"/>
    <property type="match status" value="1"/>
</dbReference>
<sequence length="418" mass="46137">MKYDVKNIKLAEKGLKRIKWAAKEMPVLRFIAKQFKQNKTLKKIIIGACLHITAETANLMLTLKEGGAKVFLCASNPLSTQDDVAAALVHYFKIPVFAKRGENRKTFFTHLNLVLDSRPQIVIDDGADLIGLLHTVRANQNKTIWGGCEETTTGVNRLKSLNKSGKLQFPIVAVNDSQIKYLFDNRYGTGQSTIDGIIRATNILIAGKKFVVAGYGWVGRGIAARARGMGAEVIITEINPIRALEARMDGFAVMTMEVATLIGDIFVTATGNRNVIDNRHFVKMKNGAILANAGHFNVEIDVKNLETLKGKKEEARTGVKSYQVAKDKQVYLIGEGRLVNLAAAEGHPSAVMDLSFAGQAKSVEFIVKNKRKLKKQIYNLPFEVESEIAQIKLDSVGIKIDKLTAQQKEYMSGWETGT</sequence>
<keyword evidence="4 5" id="KW-0520">NAD</keyword>
<dbReference type="EC" id="3.13.2.1" evidence="5"/>
<comment type="caution">
    <text evidence="11">The sequence shown here is derived from an EMBL/GenBank/DDBJ whole genome shotgun (WGS) entry which is preliminary data.</text>
</comment>
<feature type="binding site" evidence="5">
    <location>
        <position position="185"/>
    </location>
    <ligand>
        <name>NAD(+)</name>
        <dbReference type="ChEBI" id="CHEBI:57540"/>
    </ligand>
</feature>
<dbReference type="UniPathway" id="UPA00314">
    <property type="reaction ID" value="UER00076"/>
</dbReference>
<dbReference type="InterPro" id="IPR015878">
    <property type="entry name" value="Ado_hCys_hydrolase_NAD-bd"/>
</dbReference>
<dbReference type="PANTHER" id="PTHR23420">
    <property type="entry name" value="ADENOSYLHOMOCYSTEINASE"/>
    <property type="match status" value="1"/>
</dbReference>
<feature type="binding site" evidence="7">
    <location>
        <position position="347"/>
    </location>
    <ligand>
        <name>NAD(+)</name>
        <dbReference type="ChEBI" id="CHEBI:57540"/>
    </ligand>
</feature>
<feature type="binding site" evidence="5 6">
    <location>
        <position position="150"/>
    </location>
    <ligand>
        <name>substrate</name>
    </ligand>
</feature>
<dbReference type="InterPro" id="IPR042172">
    <property type="entry name" value="Adenosylhomocyst_ase-like_sf"/>
</dbReference>
<dbReference type="InterPro" id="IPR036291">
    <property type="entry name" value="NAD(P)-bd_dom_sf"/>
</dbReference>
<dbReference type="GO" id="GO:0006730">
    <property type="term" value="P:one-carbon metabolic process"/>
    <property type="evidence" value="ECO:0007669"/>
    <property type="project" value="UniProtKB-UniRule"/>
</dbReference>
<evidence type="ECO:0000313" key="11">
    <source>
        <dbReference type="EMBL" id="OGI81187.1"/>
    </source>
</evidence>
<evidence type="ECO:0000256" key="8">
    <source>
        <dbReference type="RuleBase" id="RU000548"/>
    </source>
</evidence>
<evidence type="ECO:0000256" key="4">
    <source>
        <dbReference type="ARBA" id="ARBA00023027"/>
    </source>
</evidence>
<evidence type="ECO:0000313" key="12">
    <source>
        <dbReference type="Proteomes" id="UP000179880"/>
    </source>
</evidence>
<feature type="binding site" evidence="5 6">
    <location>
        <position position="53"/>
    </location>
    <ligand>
        <name>substrate</name>
    </ligand>
</feature>
<dbReference type="NCBIfam" id="TIGR00936">
    <property type="entry name" value="ahcY"/>
    <property type="match status" value="1"/>
</dbReference>
<dbReference type="GO" id="GO:0071269">
    <property type="term" value="P:L-homocysteine biosynthetic process"/>
    <property type="evidence" value="ECO:0007669"/>
    <property type="project" value="UniProtKB-UniRule"/>
</dbReference>
<reference evidence="11 12" key="1">
    <citation type="journal article" date="2016" name="Nat. Commun.">
        <title>Thousands of microbial genomes shed light on interconnected biogeochemical processes in an aquifer system.</title>
        <authorList>
            <person name="Anantharaman K."/>
            <person name="Brown C.T."/>
            <person name="Hug L.A."/>
            <person name="Sharon I."/>
            <person name="Castelle C.J."/>
            <person name="Probst A.J."/>
            <person name="Thomas B.C."/>
            <person name="Singh A."/>
            <person name="Wilkins M.J."/>
            <person name="Karaoz U."/>
            <person name="Brodie E.L."/>
            <person name="Williams K.H."/>
            <person name="Hubbard S.S."/>
            <person name="Banfield J.F."/>
        </authorList>
    </citation>
    <scope>NUCLEOTIDE SEQUENCE [LARGE SCALE GENOMIC DNA]</scope>
</reference>
<dbReference type="Gene3D" id="3.40.50.720">
    <property type="entry name" value="NAD(P)-binding Rossmann-like Domain"/>
    <property type="match status" value="1"/>
</dbReference>